<keyword evidence="6" id="KW-0961">Cell wall biogenesis/degradation</keyword>
<protein>
    <recommendedName>
        <fullName evidence="7">BioF2-like acetyltransferase domain-containing protein</fullName>
    </recommendedName>
</protein>
<dbReference type="GO" id="GO:0016755">
    <property type="term" value="F:aminoacyltransferase activity"/>
    <property type="evidence" value="ECO:0007669"/>
    <property type="project" value="InterPro"/>
</dbReference>
<dbReference type="Gene3D" id="3.40.630.30">
    <property type="match status" value="1"/>
</dbReference>
<comment type="similarity">
    <text evidence="1">Belongs to the FemABX family.</text>
</comment>
<organism evidence="8 9">
    <name type="scientific">Candidatus Woesebacteria bacterium RIFCSPHIGHO2_01_FULL_41_10</name>
    <dbReference type="NCBI Taxonomy" id="1802500"/>
    <lineage>
        <taxon>Bacteria</taxon>
        <taxon>Candidatus Woeseibacteriota</taxon>
    </lineage>
</organism>
<dbReference type="PANTHER" id="PTHR36174:SF1">
    <property type="entry name" value="LIPID II:GLYCINE GLYCYLTRANSFERASE"/>
    <property type="match status" value="1"/>
</dbReference>
<dbReference type="Pfam" id="PF13480">
    <property type="entry name" value="Acetyltransf_6"/>
    <property type="match status" value="1"/>
</dbReference>
<dbReference type="GO" id="GO:0008360">
    <property type="term" value="P:regulation of cell shape"/>
    <property type="evidence" value="ECO:0007669"/>
    <property type="project" value="UniProtKB-KW"/>
</dbReference>
<dbReference type="InterPro" id="IPR016181">
    <property type="entry name" value="Acyl_CoA_acyltransferase"/>
</dbReference>
<dbReference type="InterPro" id="IPR003447">
    <property type="entry name" value="FEMABX"/>
</dbReference>
<gene>
    <name evidence="8" type="ORF">A2801_02120</name>
</gene>
<dbReference type="GO" id="GO:0071555">
    <property type="term" value="P:cell wall organization"/>
    <property type="evidence" value="ECO:0007669"/>
    <property type="project" value="UniProtKB-KW"/>
</dbReference>
<keyword evidence="5" id="KW-0012">Acyltransferase</keyword>
<evidence type="ECO:0000256" key="4">
    <source>
        <dbReference type="ARBA" id="ARBA00022984"/>
    </source>
</evidence>
<evidence type="ECO:0000256" key="2">
    <source>
        <dbReference type="ARBA" id="ARBA00022679"/>
    </source>
</evidence>
<dbReference type="Proteomes" id="UP000177263">
    <property type="component" value="Unassembled WGS sequence"/>
</dbReference>
<dbReference type="InterPro" id="IPR050644">
    <property type="entry name" value="PG_Glycine_Bridge_Synth"/>
</dbReference>
<name>A0A1F7YQ58_9BACT</name>
<evidence type="ECO:0000256" key="1">
    <source>
        <dbReference type="ARBA" id="ARBA00009943"/>
    </source>
</evidence>
<evidence type="ECO:0000256" key="5">
    <source>
        <dbReference type="ARBA" id="ARBA00023315"/>
    </source>
</evidence>
<sequence>MAKVLDKIATHPLQTSAWSEFRRHWGNEILETKYGLLIINRLPLGIGIGTFIKGPKPTQKMLSDLKNLAKEHNLIFIKLEPNVKKTKQLVSLMQNNAAVPGKTLFTPTTFWIDLTKSEEDLLKSFHPKTRYNIGYAQRKGVVVNKDNSDEAFEKYLELTRETTRRQGFYAHTEKYHRLMWQTLKKADIAHLFVAKHGKEILTTWIIFKWKDYIYYPYGAWSGEKQNLQPNSLMMWEAIRFGKAQKCKTFDLWGREIGKGFTRFKEGFNPEIIEFLGTWDLVTSPLYYPYRAAEFLRWRLLRLRARFSKPNF</sequence>
<reference evidence="8 9" key="1">
    <citation type="journal article" date="2016" name="Nat. Commun.">
        <title>Thousands of microbial genomes shed light on interconnected biogeochemical processes in an aquifer system.</title>
        <authorList>
            <person name="Anantharaman K."/>
            <person name="Brown C.T."/>
            <person name="Hug L.A."/>
            <person name="Sharon I."/>
            <person name="Castelle C.J."/>
            <person name="Probst A.J."/>
            <person name="Thomas B.C."/>
            <person name="Singh A."/>
            <person name="Wilkins M.J."/>
            <person name="Karaoz U."/>
            <person name="Brodie E.L."/>
            <person name="Williams K.H."/>
            <person name="Hubbard S.S."/>
            <person name="Banfield J.F."/>
        </authorList>
    </citation>
    <scope>NUCLEOTIDE SEQUENCE [LARGE SCALE GENOMIC DNA]</scope>
</reference>
<dbReference type="PANTHER" id="PTHR36174">
    <property type="entry name" value="LIPID II:GLYCINE GLYCYLTRANSFERASE"/>
    <property type="match status" value="1"/>
</dbReference>
<keyword evidence="3" id="KW-0133">Cell shape</keyword>
<proteinExistence type="inferred from homology"/>
<dbReference type="SUPFAM" id="SSF55729">
    <property type="entry name" value="Acyl-CoA N-acyltransferases (Nat)"/>
    <property type="match status" value="2"/>
</dbReference>
<evidence type="ECO:0000256" key="3">
    <source>
        <dbReference type="ARBA" id="ARBA00022960"/>
    </source>
</evidence>
<dbReference type="EMBL" id="MGGM01000015">
    <property type="protein sequence ID" value="OGM29300.1"/>
    <property type="molecule type" value="Genomic_DNA"/>
</dbReference>
<evidence type="ECO:0000259" key="7">
    <source>
        <dbReference type="Pfam" id="PF13480"/>
    </source>
</evidence>
<evidence type="ECO:0000313" key="9">
    <source>
        <dbReference type="Proteomes" id="UP000177263"/>
    </source>
</evidence>
<dbReference type="AlphaFoldDB" id="A0A1F7YQ58"/>
<evidence type="ECO:0000256" key="6">
    <source>
        <dbReference type="ARBA" id="ARBA00023316"/>
    </source>
</evidence>
<dbReference type="STRING" id="1802500.A2801_02120"/>
<keyword evidence="2" id="KW-0808">Transferase</keyword>
<dbReference type="PROSITE" id="PS51191">
    <property type="entry name" value="FEMABX"/>
    <property type="match status" value="1"/>
</dbReference>
<feature type="domain" description="BioF2-like acetyltransferase" evidence="7">
    <location>
        <begin position="128"/>
        <end position="253"/>
    </location>
</feature>
<comment type="caution">
    <text evidence="8">The sequence shown here is derived from an EMBL/GenBank/DDBJ whole genome shotgun (WGS) entry which is preliminary data.</text>
</comment>
<accession>A0A1F7YQ58</accession>
<dbReference type="InterPro" id="IPR038740">
    <property type="entry name" value="BioF2-like_GNAT_dom"/>
</dbReference>
<evidence type="ECO:0000313" key="8">
    <source>
        <dbReference type="EMBL" id="OGM29300.1"/>
    </source>
</evidence>
<dbReference type="GO" id="GO:0009252">
    <property type="term" value="P:peptidoglycan biosynthetic process"/>
    <property type="evidence" value="ECO:0007669"/>
    <property type="project" value="UniProtKB-KW"/>
</dbReference>
<keyword evidence="4" id="KW-0573">Peptidoglycan synthesis</keyword>